<comment type="catalytic activity">
    <reaction evidence="13">
        <text>(3Z)-octenoyl-CoA = (2E)-octenoyl-CoA</text>
        <dbReference type="Rhea" id="RHEA:46044"/>
        <dbReference type="ChEBI" id="CHEBI:62242"/>
        <dbReference type="ChEBI" id="CHEBI:85640"/>
    </reaction>
    <physiologicalReaction direction="left-to-right" evidence="13">
        <dbReference type="Rhea" id="RHEA:46045"/>
    </physiologicalReaction>
</comment>
<evidence type="ECO:0000256" key="3">
    <source>
        <dbReference type="ARBA" id="ARBA00011233"/>
    </source>
</evidence>
<evidence type="ECO:0000256" key="13">
    <source>
        <dbReference type="ARBA" id="ARBA00052542"/>
    </source>
</evidence>
<evidence type="ECO:0000256" key="8">
    <source>
        <dbReference type="ARBA" id="ARBA00023128"/>
    </source>
</evidence>
<evidence type="ECO:0000256" key="15">
    <source>
        <dbReference type="ARBA" id="ARBA00068317"/>
    </source>
</evidence>
<evidence type="ECO:0000256" key="10">
    <source>
        <dbReference type="ARBA" id="ARBA00050938"/>
    </source>
</evidence>
<dbReference type="EMBL" id="BLLF01002726">
    <property type="protein sequence ID" value="GFH25123.1"/>
    <property type="molecule type" value="Genomic_DNA"/>
</dbReference>
<dbReference type="Pfam" id="PF00378">
    <property type="entry name" value="ECH_1"/>
    <property type="match status" value="1"/>
</dbReference>
<comment type="subunit">
    <text evidence="3">Homotrimer.</text>
</comment>
<feature type="non-terminal residue" evidence="18">
    <location>
        <position position="265"/>
    </location>
</feature>
<evidence type="ECO:0000256" key="11">
    <source>
        <dbReference type="ARBA" id="ARBA00051293"/>
    </source>
</evidence>
<evidence type="ECO:0000256" key="7">
    <source>
        <dbReference type="ARBA" id="ARBA00023098"/>
    </source>
</evidence>
<evidence type="ECO:0000256" key="2">
    <source>
        <dbReference type="ARBA" id="ARBA00005005"/>
    </source>
</evidence>
<dbReference type="GO" id="GO:0004165">
    <property type="term" value="F:delta(3)-delta(2)-enoyl-CoA isomerase activity"/>
    <property type="evidence" value="ECO:0007669"/>
    <property type="project" value="UniProtKB-EC"/>
</dbReference>
<keyword evidence="8" id="KW-0496">Mitochondrion</keyword>
<gene>
    <name evidence="18" type="ORF">HaLaN_23036</name>
</gene>
<comment type="subcellular location">
    <subcellularLocation>
        <location evidence="1">Mitochondrion matrix</location>
    </subcellularLocation>
</comment>
<dbReference type="SUPFAM" id="SSF52096">
    <property type="entry name" value="ClpP/crotonase"/>
    <property type="match status" value="1"/>
</dbReference>
<evidence type="ECO:0000256" key="4">
    <source>
        <dbReference type="ARBA" id="ARBA00022832"/>
    </source>
</evidence>
<sequence length="265" mass="28135">MVSPDKPALVNPGAAPGTGPSTSGGGTPRPGPELQYVRVVRREGYAVLAMAKEPVNSLNLDMWRELEAALDGLEADTSCQGVIITSALKRDVFSAGNDIMELFAPRTSGSRYAEFWVTSNRFLCKLYGSRLATIAAIRGASPAGGCMMSLCCDHRVITSNGTMGLNEVQLGIPVPKYWAALMAKVIGHKAAEKLLLTGKMVGAAEAKTLGMVDAVVDKDGLLPAAEKVMTQLVRLPPTAVAATKANLRADFCQEWSKYYLSESIG</sequence>
<dbReference type="PANTHER" id="PTHR11941">
    <property type="entry name" value="ENOYL-COA HYDRATASE-RELATED"/>
    <property type="match status" value="1"/>
</dbReference>
<evidence type="ECO:0000256" key="6">
    <source>
        <dbReference type="ARBA" id="ARBA00022990"/>
    </source>
</evidence>
<dbReference type="FunFam" id="3.90.226.10:FF:000034">
    <property type="entry name" value="Enoyl-CoA delta isomerase 1"/>
    <property type="match status" value="1"/>
</dbReference>
<reference evidence="18 19" key="1">
    <citation type="submission" date="2020-02" db="EMBL/GenBank/DDBJ databases">
        <title>Draft genome sequence of Haematococcus lacustris strain NIES-144.</title>
        <authorList>
            <person name="Morimoto D."/>
            <person name="Nakagawa S."/>
            <person name="Yoshida T."/>
            <person name="Sawayama S."/>
        </authorList>
    </citation>
    <scope>NUCLEOTIDE SEQUENCE [LARGE SCALE GENOMIC DNA]</scope>
    <source>
        <strain evidence="18 19">NIES-144</strain>
    </source>
</reference>
<evidence type="ECO:0000256" key="12">
    <source>
        <dbReference type="ARBA" id="ARBA00052376"/>
    </source>
</evidence>
<dbReference type="Gene3D" id="3.90.226.10">
    <property type="entry name" value="2-enoyl-CoA Hydratase, Chain A, domain 1"/>
    <property type="match status" value="1"/>
</dbReference>
<evidence type="ECO:0000313" key="19">
    <source>
        <dbReference type="Proteomes" id="UP000485058"/>
    </source>
</evidence>
<keyword evidence="6" id="KW-0007">Acetylation</keyword>
<dbReference type="AlphaFoldDB" id="A0A699ZR12"/>
<feature type="compositionally biased region" description="Low complexity" evidence="17">
    <location>
        <begin position="12"/>
        <end position="21"/>
    </location>
</feature>
<comment type="catalytic activity">
    <reaction evidence="12">
        <text>(3Z)-dodecenoyl-CoA = (2E)-dodecenoyl-CoA</text>
        <dbReference type="Rhea" id="RHEA:23716"/>
        <dbReference type="ChEBI" id="CHEBI:57330"/>
        <dbReference type="ChEBI" id="CHEBI:58543"/>
        <dbReference type="EC" id="5.3.3.8"/>
    </reaction>
    <physiologicalReaction direction="left-to-right" evidence="12">
        <dbReference type="Rhea" id="RHEA:23717"/>
    </physiologicalReaction>
</comment>
<comment type="catalytic activity">
    <reaction evidence="10">
        <text>(3Z)-decenoyl-CoA = (2E)-decenoyl-CoA</text>
        <dbReference type="Rhea" id="RHEA:77195"/>
        <dbReference type="ChEBI" id="CHEBI:61406"/>
        <dbReference type="ChEBI" id="CHEBI:195601"/>
    </reaction>
    <physiologicalReaction direction="left-to-right" evidence="10">
        <dbReference type="Rhea" id="RHEA:77196"/>
    </physiologicalReaction>
</comment>
<keyword evidence="5" id="KW-0809">Transit peptide</keyword>
<comment type="pathway">
    <text evidence="2">Lipid metabolism; fatty acid beta-oxidation.</text>
</comment>
<evidence type="ECO:0000256" key="1">
    <source>
        <dbReference type="ARBA" id="ARBA00004305"/>
    </source>
</evidence>
<protein>
    <recommendedName>
        <fullName evidence="15">Enoyl-CoA delta isomerase 1, mitochondrial</fullName>
    </recommendedName>
    <alternativeName>
        <fullName evidence="16">3,2-trans-enoyl-CoA isomerase</fullName>
    </alternativeName>
</protein>
<evidence type="ECO:0000256" key="9">
    <source>
        <dbReference type="ARBA" id="ARBA00023235"/>
    </source>
</evidence>
<dbReference type="PANTHER" id="PTHR11941:SF45">
    <property type="entry name" value="ENOYL-COA DELTA ISOMERASE 1, MITOCHONDRIAL"/>
    <property type="match status" value="1"/>
</dbReference>
<evidence type="ECO:0000256" key="14">
    <source>
        <dbReference type="ARBA" id="ARBA00056147"/>
    </source>
</evidence>
<keyword evidence="9" id="KW-0413">Isomerase</keyword>
<organism evidence="18 19">
    <name type="scientific">Haematococcus lacustris</name>
    <name type="common">Green alga</name>
    <name type="synonym">Haematococcus pluvialis</name>
    <dbReference type="NCBI Taxonomy" id="44745"/>
    <lineage>
        <taxon>Eukaryota</taxon>
        <taxon>Viridiplantae</taxon>
        <taxon>Chlorophyta</taxon>
        <taxon>core chlorophytes</taxon>
        <taxon>Chlorophyceae</taxon>
        <taxon>CS clade</taxon>
        <taxon>Chlamydomonadales</taxon>
        <taxon>Haematococcaceae</taxon>
        <taxon>Haematococcus</taxon>
    </lineage>
</organism>
<evidence type="ECO:0000313" key="18">
    <source>
        <dbReference type="EMBL" id="GFH25123.1"/>
    </source>
</evidence>
<evidence type="ECO:0000256" key="5">
    <source>
        <dbReference type="ARBA" id="ARBA00022946"/>
    </source>
</evidence>
<dbReference type="GO" id="GO:0006635">
    <property type="term" value="P:fatty acid beta-oxidation"/>
    <property type="evidence" value="ECO:0007669"/>
    <property type="project" value="TreeGrafter"/>
</dbReference>
<accession>A0A699ZR12</accession>
<keyword evidence="7" id="KW-0443">Lipid metabolism</keyword>
<comment type="catalytic activity">
    <reaction evidence="11">
        <text>(2E)-tetradecenoyl-CoA = (3Z)-tetradecenoyl-CoA</text>
        <dbReference type="Rhea" id="RHEA:29847"/>
        <dbReference type="ChEBI" id="CHEBI:61405"/>
        <dbReference type="ChEBI" id="CHEBI:61968"/>
    </reaction>
    <physiologicalReaction direction="right-to-left" evidence="11">
        <dbReference type="Rhea" id="RHEA:29849"/>
    </physiologicalReaction>
</comment>
<feature type="region of interest" description="Disordered" evidence="17">
    <location>
        <begin position="1"/>
        <end position="33"/>
    </location>
</feature>
<evidence type="ECO:0000256" key="16">
    <source>
        <dbReference type="ARBA" id="ARBA00083575"/>
    </source>
</evidence>
<evidence type="ECO:0000256" key="17">
    <source>
        <dbReference type="SAM" id="MobiDB-lite"/>
    </source>
</evidence>
<keyword evidence="4" id="KW-0276">Fatty acid metabolism</keyword>
<dbReference type="GO" id="GO:0005759">
    <property type="term" value="C:mitochondrial matrix"/>
    <property type="evidence" value="ECO:0007669"/>
    <property type="project" value="UniProtKB-SubCell"/>
</dbReference>
<keyword evidence="19" id="KW-1185">Reference proteome</keyword>
<feature type="non-terminal residue" evidence="18">
    <location>
        <position position="1"/>
    </location>
</feature>
<name>A0A699ZR12_HAELA</name>
<dbReference type="InterPro" id="IPR029045">
    <property type="entry name" value="ClpP/crotonase-like_dom_sf"/>
</dbReference>
<comment type="function">
    <text evidence="14">Key enzyme of fatty acid beta-oxidation. Able to isomerize both 3-cis (3Z) and 3-trans (3E) double bonds into the 2-trans (2E) form in a range of enoyl-CoA species, with a preference for (3Z)-enoyl-CoAs over (3E)-enoyl-CoAs. The catalytic efficiency of this enzyme is not affected by the fatty acyl chain length.</text>
</comment>
<dbReference type="InterPro" id="IPR001753">
    <property type="entry name" value="Enoyl-CoA_hydra/iso"/>
</dbReference>
<comment type="caution">
    <text evidence="18">The sequence shown here is derived from an EMBL/GenBank/DDBJ whole genome shotgun (WGS) entry which is preliminary data.</text>
</comment>
<dbReference type="CDD" id="cd06558">
    <property type="entry name" value="crotonase-like"/>
    <property type="match status" value="1"/>
</dbReference>
<proteinExistence type="predicted"/>
<dbReference type="Proteomes" id="UP000485058">
    <property type="component" value="Unassembled WGS sequence"/>
</dbReference>